<dbReference type="PANTHER" id="PTHR42718:SF24">
    <property type="entry name" value="MAJOR FACILITATOR SUPERFAMILY (MFS) PROFILE DOMAIN-CONTAINING PROTEIN"/>
    <property type="match status" value="1"/>
</dbReference>
<evidence type="ECO:0000313" key="10">
    <source>
        <dbReference type="Proteomes" id="UP000663499"/>
    </source>
</evidence>
<keyword evidence="2" id="KW-0813">Transport</keyword>
<dbReference type="Proteomes" id="UP000663499">
    <property type="component" value="Chromosome"/>
</dbReference>
<dbReference type="SUPFAM" id="SSF103473">
    <property type="entry name" value="MFS general substrate transporter"/>
    <property type="match status" value="1"/>
</dbReference>
<dbReference type="InterPro" id="IPR020846">
    <property type="entry name" value="MFS_dom"/>
</dbReference>
<feature type="transmembrane region" description="Helical" evidence="7">
    <location>
        <begin position="199"/>
        <end position="218"/>
    </location>
</feature>
<keyword evidence="4 7" id="KW-0812">Transmembrane</keyword>
<feature type="transmembrane region" description="Helical" evidence="7">
    <location>
        <begin position="12"/>
        <end position="40"/>
    </location>
</feature>
<dbReference type="Gene3D" id="1.20.1720.10">
    <property type="entry name" value="Multidrug resistance protein D"/>
    <property type="match status" value="1"/>
</dbReference>
<evidence type="ECO:0000256" key="1">
    <source>
        <dbReference type="ARBA" id="ARBA00004651"/>
    </source>
</evidence>
<organism evidence="9 10">
    <name type="scientific">Alkalibacter rhizosphaerae</name>
    <dbReference type="NCBI Taxonomy" id="2815577"/>
    <lineage>
        <taxon>Bacteria</taxon>
        <taxon>Bacillati</taxon>
        <taxon>Bacillota</taxon>
        <taxon>Clostridia</taxon>
        <taxon>Eubacteriales</taxon>
        <taxon>Eubacteriaceae</taxon>
        <taxon>Alkalibacter</taxon>
    </lineage>
</organism>
<feature type="transmembrane region" description="Helical" evidence="7">
    <location>
        <begin position="142"/>
        <end position="163"/>
    </location>
</feature>
<dbReference type="PANTHER" id="PTHR42718">
    <property type="entry name" value="MAJOR FACILITATOR SUPERFAMILY MULTIDRUG TRANSPORTER MFSC"/>
    <property type="match status" value="1"/>
</dbReference>
<dbReference type="GO" id="GO:0022857">
    <property type="term" value="F:transmembrane transporter activity"/>
    <property type="evidence" value="ECO:0007669"/>
    <property type="project" value="InterPro"/>
</dbReference>
<feature type="transmembrane region" description="Helical" evidence="7">
    <location>
        <begin position="357"/>
        <end position="383"/>
    </location>
</feature>
<dbReference type="PRINTS" id="PR01036">
    <property type="entry name" value="TCRTETB"/>
</dbReference>
<feature type="transmembrane region" description="Helical" evidence="7">
    <location>
        <begin position="428"/>
        <end position="451"/>
    </location>
</feature>
<dbReference type="InterPro" id="IPR036259">
    <property type="entry name" value="MFS_trans_sf"/>
</dbReference>
<feature type="transmembrane region" description="Helical" evidence="7">
    <location>
        <begin position="404"/>
        <end position="422"/>
    </location>
</feature>
<dbReference type="KEGG" id="alka:J0B03_04775"/>
<accession>A0A975AJ55</accession>
<feature type="transmembrane region" description="Helical" evidence="7">
    <location>
        <begin position="224"/>
        <end position="246"/>
    </location>
</feature>
<evidence type="ECO:0000256" key="6">
    <source>
        <dbReference type="ARBA" id="ARBA00023136"/>
    </source>
</evidence>
<gene>
    <name evidence="9" type="ORF">J0B03_04775</name>
</gene>
<dbReference type="CDD" id="cd17503">
    <property type="entry name" value="MFS_LmrB_MDR_like"/>
    <property type="match status" value="1"/>
</dbReference>
<dbReference type="AlphaFoldDB" id="A0A975AJ55"/>
<proteinExistence type="predicted"/>
<dbReference type="InterPro" id="IPR011701">
    <property type="entry name" value="MFS"/>
</dbReference>
<keyword evidence="6 7" id="KW-0472">Membrane</keyword>
<feature type="transmembrane region" description="Helical" evidence="7">
    <location>
        <begin position="79"/>
        <end position="98"/>
    </location>
</feature>
<feature type="domain" description="Major facilitator superfamily (MFS) profile" evidence="8">
    <location>
        <begin position="14"/>
        <end position="456"/>
    </location>
</feature>
<dbReference type="PROSITE" id="PS50850">
    <property type="entry name" value="MFS"/>
    <property type="match status" value="1"/>
</dbReference>
<name>A0A975AJ55_9FIRM</name>
<feature type="transmembrane region" description="Helical" evidence="7">
    <location>
        <begin position="332"/>
        <end position="351"/>
    </location>
</feature>
<dbReference type="Pfam" id="PF07690">
    <property type="entry name" value="MFS_1"/>
    <property type="match status" value="1"/>
</dbReference>
<evidence type="ECO:0000256" key="4">
    <source>
        <dbReference type="ARBA" id="ARBA00022692"/>
    </source>
</evidence>
<feature type="transmembrane region" description="Helical" evidence="7">
    <location>
        <begin position="169"/>
        <end position="187"/>
    </location>
</feature>
<sequence>MKHQNEIPQHKLPMVIALILGAIIAILNTSLLLTAIPHIMKELSISESTAQWLTTGFMLVNGVMIPIMAFLIEKFTTRHLFFAAMSFVAIGSVIAIVAHSFPLLMLARVIQAMGAGILMPLMQTVLMIIYPKHKRGQVMGAVGMVISFAPAVGPTISGIIVDFFSWKAIFWVILIVAIVDLAFAFFTIRDVTQQANPKVDILSMILSTLGFGGILYGASMAGSLGWTNSVVLGTLIVGLLSLVFFSKRQFSMEHAMLDLRVFKNTKFTLSVVITTIMFGTLIASEVLLPMFMQNTLGMTALQSGLMIFPGAAIMGVISLISGRLFDMIGARLMSLIGLVVVAISSLFFARLTMETSFMYLTIVFAFRMAGLALITTPLSTLGLNQLEYALIPHGTAAMNTVRQVGASISTAVFVSILMGASISNGSIFGINVTFGVMAAVSVISLIMGLFIRDDKRELETREV</sequence>
<dbReference type="RefSeq" id="WP_207300719.1">
    <property type="nucleotide sequence ID" value="NZ_CP071444.1"/>
</dbReference>
<feature type="transmembrane region" description="Helical" evidence="7">
    <location>
        <begin position="300"/>
        <end position="320"/>
    </location>
</feature>
<evidence type="ECO:0000256" key="2">
    <source>
        <dbReference type="ARBA" id="ARBA00022448"/>
    </source>
</evidence>
<protein>
    <submittedName>
        <fullName evidence="9">DHA2 family efflux MFS transporter permease subunit</fullName>
    </submittedName>
</protein>
<keyword evidence="3" id="KW-1003">Cell membrane</keyword>
<dbReference type="GO" id="GO:0005886">
    <property type="term" value="C:plasma membrane"/>
    <property type="evidence" value="ECO:0007669"/>
    <property type="project" value="UniProtKB-SubCell"/>
</dbReference>
<evidence type="ECO:0000256" key="7">
    <source>
        <dbReference type="SAM" id="Phobius"/>
    </source>
</evidence>
<dbReference type="EMBL" id="CP071444">
    <property type="protein sequence ID" value="QSX09384.1"/>
    <property type="molecule type" value="Genomic_DNA"/>
</dbReference>
<feature type="transmembrane region" description="Helical" evidence="7">
    <location>
        <begin position="52"/>
        <end position="72"/>
    </location>
</feature>
<evidence type="ECO:0000259" key="8">
    <source>
        <dbReference type="PROSITE" id="PS50850"/>
    </source>
</evidence>
<feature type="transmembrane region" description="Helical" evidence="7">
    <location>
        <begin position="110"/>
        <end position="130"/>
    </location>
</feature>
<evidence type="ECO:0000256" key="5">
    <source>
        <dbReference type="ARBA" id="ARBA00022989"/>
    </source>
</evidence>
<evidence type="ECO:0000256" key="3">
    <source>
        <dbReference type="ARBA" id="ARBA00022475"/>
    </source>
</evidence>
<reference evidence="9" key="1">
    <citation type="submission" date="2021-03" db="EMBL/GenBank/DDBJ databases">
        <title>Alkalibacter marinus sp. nov., isolated from tidal flat sediment.</title>
        <authorList>
            <person name="Namirimu T."/>
            <person name="Yang J.-A."/>
            <person name="Yang S.-H."/>
            <person name="Kim Y.-J."/>
            <person name="Kwon K.K."/>
        </authorList>
    </citation>
    <scope>NUCLEOTIDE SEQUENCE</scope>
    <source>
        <strain evidence="9">ES005</strain>
    </source>
</reference>
<feature type="transmembrane region" description="Helical" evidence="7">
    <location>
        <begin position="267"/>
        <end position="288"/>
    </location>
</feature>
<comment type="subcellular location">
    <subcellularLocation>
        <location evidence="1">Cell membrane</location>
        <topology evidence="1">Multi-pass membrane protein</topology>
    </subcellularLocation>
</comment>
<dbReference type="Gene3D" id="1.20.1250.20">
    <property type="entry name" value="MFS general substrate transporter like domains"/>
    <property type="match status" value="1"/>
</dbReference>
<evidence type="ECO:0000313" key="9">
    <source>
        <dbReference type="EMBL" id="QSX09384.1"/>
    </source>
</evidence>
<keyword evidence="5 7" id="KW-1133">Transmembrane helix</keyword>
<dbReference type="NCBIfam" id="TIGR00711">
    <property type="entry name" value="efflux_EmrB"/>
    <property type="match status" value="1"/>
</dbReference>
<keyword evidence="10" id="KW-1185">Reference proteome</keyword>
<dbReference type="InterPro" id="IPR004638">
    <property type="entry name" value="EmrB-like"/>
</dbReference>